<keyword evidence="17" id="KW-1083">Inhibition of host autophagy by virus</keyword>
<evidence type="ECO:0000256" key="18">
    <source>
        <dbReference type="RuleBase" id="RU361247"/>
    </source>
</evidence>
<keyword evidence="17" id="KW-0945">Host-virus interaction</keyword>
<dbReference type="GO" id="GO:0044694">
    <property type="term" value="P:symbiont genome entry into host cell via pore formation in plasma membrane"/>
    <property type="evidence" value="ECO:0007669"/>
    <property type="project" value="UniProtKB-UniRule"/>
</dbReference>
<dbReference type="GO" id="GO:0020002">
    <property type="term" value="C:host cell plasma membrane"/>
    <property type="evidence" value="ECO:0007669"/>
    <property type="project" value="UniProtKB-SubCell"/>
</dbReference>
<evidence type="ECO:0000256" key="1">
    <source>
        <dbReference type="ARBA" id="ARBA00022448"/>
    </source>
</evidence>
<keyword evidence="12 17" id="KW-0472">Membrane</keyword>
<protein>
    <recommendedName>
        <fullName evidence="17 18">Matrix protein 2</fullName>
    </recommendedName>
    <alternativeName>
        <fullName evidence="17">Proton channel protein M2</fullName>
    </alternativeName>
</protein>
<dbReference type="SMR" id="A0A0S2MMM2"/>
<dbReference type="GO" id="GO:0055036">
    <property type="term" value="C:virion membrane"/>
    <property type="evidence" value="ECO:0007669"/>
    <property type="project" value="UniProtKB-SubCell"/>
</dbReference>
<evidence type="ECO:0000313" key="21">
    <source>
        <dbReference type="EMBL" id="ALO75921.1"/>
    </source>
</evidence>
<evidence type="ECO:0000256" key="19">
    <source>
        <dbReference type="SAM" id="MobiDB-lite"/>
    </source>
</evidence>
<feature type="topological domain" description="Intravirion" evidence="17">
    <location>
        <begin position="44"/>
        <end position="97"/>
    </location>
</feature>
<evidence type="ECO:0000256" key="14">
    <source>
        <dbReference type="ARBA" id="ARBA00023157"/>
    </source>
</evidence>
<feature type="region of interest" description="Disordered" evidence="19">
    <location>
        <begin position="60"/>
        <end position="80"/>
    </location>
</feature>
<keyword evidence="5 17" id="KW-0375">Hydrogen ion transport</keyword>
<keyword evidence="7 17" id="KW-1043">Host membrane</keyword>
<reference evidence="21" key="1">
    <citation type="submission" date="2015-10" db="EMBL/GenBank/DDBJ databases">
        <title>Suspected poultry origin of a reassortant avian influenza A H5N6 virus from a fatal human case in Yunnan, China.</title>
        <authorList>
            <person name="Feng Y."/>
            <person name="Guan W."/>
            <person name="Yuan B."/>
            <person name="Wang Y."/>
            <person name="Li Z."/>
            <person name="Song Y."/>
            <person name="Li S."/>
            <person name="Yang Z."/>
            <person name="Zhong N."/>
            <person name="Xia X."/>
            <person name="Zhang Y."/>
        </authorList>
    </citation>
    <scope>NUCLEOTIDE SEQUENCE</scope>
    <source>
        <strain evidence="21">A/environment/Yunnan/YN19/2015</strain>
    </source>
</reference>
<evidence type="ECO:0000256" key="2">
    <source>
        <dbReference type="ARBA" id="ARBA00022511"/>
    </source>
</evidence>
<evidence type="ECO:0000256" key="12">
    <source>
        <dbReference type="ARBA" id="ARBA00023136"/>
    </source>
</evidence>
<keyword evidence="8 17" id="KW-0735">Signal-anchor</keyword>
<dbReference type="EMBL" id="KT963047">
    <property type="protein sequence ID" value="ALO75921.1"/>
    <property type="molecule type" value="Viral_cRNA"/>
</dbReference>
<sequence length="97" mass="11345">MSLLDEVETPTRNEWECRCSDSSDPLVVAASIIGILHLILWILDRLFFKYIYRRLKYGLKRGPSTEGVPESMREEYRQEQQNAVDVDDGHFVNIELE</sequence>
<evidence type="ECO:0000256" key="7">
    <source>
        <dbReference type="ARBA" id="ARBA00022870"/>
    </source>
</evidence>
<dbReference type="HAMAP" id="MF_04069">
    <property type="entry name" value="INFV_M2"/>
    <property type="match status" value="1"/>
</dbReference>
<evidence type="ECO:0000256" key="13">
    <source>
        <dbReference type="ARBA" id="ARBA00023139"/>
    </source>
</evidence>
<dbReference type="Gene3D" id="6.10.250.1640">
    <property type="match status" value="1"/>
</dbReference>
<keyword evidence="13 17" id="KW-0564">Palmitate</keyword>
<evidence type="ECO:0000256" key="6">
    <source>
        <dbReference type="ARBA" id="ARBA00022844"/>
    </source>
</evidence>
<evidence type="ECO:0000256" key="9">
    <source>
        <dbReference type="ARBA" id="ARBA00022989"/>
    </source>
</evidence>
<comment type="subcellular location">
    <subcellularLocation>
        <location evidence="17">Virion membrane</location>
    </subcellularLocation>
    <subcellularLocation>
        <location evidence="17">Host apical cell membrane</location>
        <topology evidence="17">Single-pass type III membrane protein</topology>
    </subcellularLocation>
    <text evidence="17">Abundantly expressed at the apical plasma membrane in infected polarized epithelial cells, in close proximity to budding and assembled virions. Minor component of virions (only 16-20 molecules/virion).</text>
</comment>
<feature type="modified residue" description="Phosphoserine; by host" evidence="17">
    <location>
        <position position="64"/>
    </location>
</feature>
<evidence type="ECO:0000256" key="8">
    <source>
        <dbReference type="ARBA" id="ARBA00022968"/>
    </source>
</evidence>
<accession>A0A0S2MMM2</accession>
<organism evidence="21">
    <name type="scientific">Influenza A virus</name>
    <name type="common">A/environment/Yunnan/YN19/2015(H5N6)</name>
    <dbReference type="NCBI Taxonomy" id="1747098"/>
    <lineage>
        <taxon>Viruses</taxon>
        <taxon>Riboviria</taxon>
        <taxon>Orthornavirae</taxon>
        <taxon>Negarnaviricota</taxon>
        <taxon>Polyploviricotina</taxon>
        <taxon>Insthoviricetes</taxon>
        <taxon>Articulavirales</taxon>
        <taxon>Orthomyxoviridae</taxon>
        <taxon>Alphainfluenzavirus</taxon>
        <taxon>Alphainfluenzavirus influenzae</taxon>
        <taxon>Influenza A virus</taxon>
    </lineage>
</organism>
<dbReference type="GO" id="GO:0005216">
    <property type="term" value="F:monoatomic ion channel activity"/>
    <property type="evidence" value="ECO:0007669"/>
    <property type="project" value="UniProtKB-UniRule"/>
</dbReference>
<dbReference type="GO" id="GO:0140321">
    <property type="term" value="P:symbiont-mediated suppression of host autophagy"/>
    <property type="evidence" value="ECO:0007669"/>
    <property type="project" value="UniProtKB-UniRule"/>
</dbReference>
<comment type="similarity">
    <text evidence="17 18">Belongs to the influenza viruses matrix protein M2 family.</text>
</comment>
<keyword evidence="3 17" id="KW-0597">Phosphoprotein</keyword>
<evidence type="ECO:0000256" key="3">
    <source>
        <dbReference type="ARBA" id="ARBA00022553"/>
    </source>
</evidence>
<comment type="subunit">
    <text evidence="17 18">Homotetramer; composed of two disulfide-linked dimers held together by non-covalent interactions. May interact with matrix protein 1.</text>
</comment>
<feature type="disulfide bond" description="Interchain (with Cys-17)" evidence="17">
    <location>
        <position position="17"/>
    </location>
</feature>
<dbReference type="GO" id="GO:0051259">
    <property type="term" value="P:protein complex oligomerization"/>
    <property type="evidence" value="ECO:0007669"/>
    <property type="project" value="UniProtKB-UniRule"/>
</dbReference>
<name>A0A0S2MMM2_9INFA</name>
<feature type="site" description="Essential for channel activity, possibly by being protonated during channel activation, and by forming the channel gate and the selective filter" evidence="17">
    <location>
        <position position="37"/>
    </location>
</feature>
<evidence type="ECO:0000256" key="5">
    <source>
        <dbReference type="ARBA" id="ARBA00022781"/>
    </source>
</evidence>
<keyword evidence="16 17" id="KW-0407">Ion channel</keyword>
<keyword evidence="6 17" id="KW-0946">Virion</keyword>
<feature type="site" description="Seems to be involved in pH gating" evidence="17">
    <location>
        <position position="41"/>
    </location>
</feature>
<dbReference type="GO" id="GO:0016020">
    <property type="term" value="C:membrane"/>
    <property type="evidence" value="ECO:0007669"/>
    <property type="project" value="UniProtKB-UniRule"/>
</dbReference>
<keyword evidence="15 17" id="KW-0449">Lipoprotein</keyword>
<keyword evidence="14 17" id="KW-1015">Disulfide bond</keyword>
<keyword evidence="9 17" id="KW-1133">Transmembrane helix</keyword>
<comment type="activity regulation">
    <text evidence="18">The M2 protein from most influenza A strains is inhibited by amantadine and rimantadine, resulting in viral uncoating incapacity. Emergence of amantadine-resistant variants is usually rapid.</text>
</comment>
<dbReference type="Pfam" id="PF00599">
    <property type="entry name" value="Flu_M2"/>
    <property type="match status" value="1"/>
</dbReference>
<keyword evidence="4 17" id="KW-0812">Transmembrane</keyword>
<keyword evidence="10 17" id="KW-1182">Viral ion channel</keyword>
<comment type="caution">
    <text evidence="17">Lacks conserved residue(s) required for the propagation of feature annotation.</text>
</comment>
<keyword evidence="2 17" id="KW-1032">Host cell membrane</keyword>
<evidence type="ECO:0000256" key="17">
    <source>
        <dbReference type="HAMAP-Rule" id="MF_04069"/>
    </source>
</evidence>
<keyword evidence="1 17" id="KW-0813">Transport</keyword>
<evidence type="ECO:0000256" key="10">
    <source>
        <dbReference type="ARBA" id="ARBA00023039"/>
    </source>
</evidence>
<evidence type="ECO:0000256" key="16">
    <source>
        <dbReference type="ARBA" id="ARBA00023303"/>
    </source>
</evidence>
<evidence type="ECO:0000256" key="11">
    <source>
        <dbReference type="ARBA" id="ARBA00023065"/>
    </source>
</evidence>
<gene>
    <name evidence="21" type="primary">M2</name>
    <name evidence="17" type="synonym">M</name>
</gene>
<comment type="domain">
    <text evidence="17 18">Cytoplasmic tail plays an important role in virion assembly and morphogenesis.</text>
</comment>
<evidence type="ECO:0000256" key="4">
    <source>
        <dbReference type="ARBA" id="ARBA00022692"/>
    </source>
</evidence>
<feature type="disulfide bond" description="Interchain (with Cys-19)" evidence="17">
    <location>
        <position position="19"/>
    </location>
</feature>
<proteinExistence type="inferred from homology"/>
<comment type="function">
    <text evidence="17">Forms a proton-selective ion channel that is necessary for the efficient release of the viral genome during virus entry. After attaching to the cell surface, the virion enters the cell by endocytosis. Acidification of the endosome triggers M2 ion channel activity. The influx of protons into virion interior is believed to disrupt interactions between the viral ribonucleoprotein (RNP), matrix protein 1 (M1), and lipid bilayers, thereby freeing the viral genome from interaction with viral proteins and enabling RNA segments to migrate to the host cell nucleus, where influenza virus RNA transcription and replication occur. Also plays a role in viral proteins secretory pathway. Elevates the intravesicular pH of normally acidic compartments, such as trans-Golgi network, preventing newly formed hemagglutinin from premature switching to the fusion-active conformation.</text>
</comment>
<dbReference type="GO" id="GO:0015078">
    <property type="term" value="F:proton transmembrane transporter activity"/>
    <property type="evidence" value="ECO:0007669"/>
    <property type="project" value="UniProtKB-UniRule"/>
</dbReference>
<evidence type="ECO:0000256" key="15">
    <source>
        <dbReference type="ARBA" id="ARBA00023288"/>
    </source>
</evidence>
<feature type="topological domain" description="Virion surface" evidence="17">
    <location>
        <begin position="1"/>
        <end position="22"/>
    </location>
</feature>
<evidence type="ECO:0000256" key="20">
    <source>
        <dbReference type="SAM" id="Phobius"/>
    </source>
</evidence>
<keyword evidence="11 17" id="KW-0406">Ion transport</keyword>
<comment type="miscellaneous">
    <text evidence="17">When the channel is activated, one or more imidazole moities of His-37 probably become bi-protonated.</text>
</comment>
<feature type="transmembrane region" description="Helical" evidence="20">
    <location>
        <begin position="26"/>
        <end position="48"/>
    </location>
</feature>
<dbReference type="InterPro" id="IPR002089">
    <property type="entry name" value="Flu_M2"/>
</dbReference>